<evidence type="ECO:0000256" key="2">
    <source>
        <dbReference type="SAM" id="Phobius"/>
    </source>
</evidence>
<feature type="transmembrane region" description="Helical" evidence="2">
    <location>
        <begin position="142"/>
        <end position="166"/>
    </location>
</feature>
<dbReference type="EMBL" id="JBHLSV010000017">
    <property type="protein sequence ID" value="MFC0674981.1"/>
    <property type="molecule type" value="Genomic_DNA"/>
</dbReference>
<feature type="compositionally biased region" description="Pro residues" evidence="1">
    <location>
        <begin position="1"/>
        <end position="13"/>
    </location>
</feature>
<keyword evidence="2" id="KW-1133">Transmembrane helix</keyword>
<evidence type="ECO:0000313" key="4">
    <source>
        <dbReference type="Proteomes" id="UP001589793"/>
    </source>
</evidence>
<protein>
    <submittedName>
        <fullName evidence="3">Uncharacterized protein</fullName>
    </submittedName>
</protein>
<sequence length="249" mass="26075">MTPDPSTPILPSPDRPRAGSARSWSLPARIVAVLGALLGAVGFVVAVGDPDGENPWSALMFAGPALAGAFPTLELAWDPRHDQSLERVARRWFLFPVIGAIGALMTLGAAELAARASGALPAARAADPYHYWFPVDGPAAPFLPFALLGYVAGLLLALTFFVLVLLPLQALLRPAQAVREAGLDDAPEHLGRNRIVVLLTPLLVLGAVAIGVGMALEIPLLATIATVLEVIMTLACVRLQRRAPRAGTG</sequence>
<organism evidence="3 4">
    <name type="scientific">Brachybacterium hainanense</name>
    <dbReference type="NCBI Taxonomy" id="1541174"/>
    <lineage>
        <taxon>Bacteria</taxon>
        <taxon>Bacillati</taxon>
        <taxon>Actinomycetota</taxon>
        <taxon>Actinomycetes</taxon>
        <taxon>Micrococcales</taxon>
        <taxon>Dermabacteraceae</taxon>
        <taxon>Brachybacterium</taxon>
    </lineage>
</organism>
<evidence type="ECO:0000256" key="1">
    <source>
        <dbReference type="SAM" id="MobiDB-lite"/>
    </source>
</evidence>
<reference evidence="3 4" key="1">
    <citation type="submission" date="2024-09" db="EMBL/GenBank/DDBJ databases">
        <authorList>
            <person name="Sun Q."/>
            <person name="Mori K."/>
        </authorList>
    </citation>
    <scope>NUCLEOTIDE SEQUENCE [LARGE SCALE GENOMIC DNA]</scope>
    <source>
        <strain evidence="3 4">CICC 10874</strain>
    </source>
</reference>
<feature type="transmembrane region" description="Helical" evidence="2">
    <location>
        <begin position="195"/>
        <end position="212"/>
    </location>
</feature>
<gene>
    <name evidence="3" type="ORF">ACFFF6_13525</name>
</gene>
<accession>A0ABV6RDA6</accession>
<keyword evidence="4" id="KW-1185">Reference proteome</keyword>
<evidence type="ECO:0000313" key="3">
    <source>
        <dbReference type="EMBL" id="MFC0674981.1"/>
    </source>
</evidence>
<feature type="transmembrane region" description="Helical" evidence="2">
    <location>
        <begin position="58"/>
        <end position="77"/>
    </location>
</feature>
<feature type="transmembrane region" description="Helical" evidence="2">
    <location>
        <begin position="218"/>
        <end position="237"/>
    </location>
</feature>
<feature type="transmembrane region" description="Helical" evidence="2">
    <location>
        <begin position="26"/>
        <end position="46"/>
    </location>
</feature>
<comment type="caution">
    <text evidence="3">The sequence shown here is derived from an EMBL/GenBank/DDBJ whole genome shotgun (WGS) entry which is preliminary data.</text>
</comment>
<feature type="transmembrane region" description="Helical" evidence="2">
    <location>
        <begin position="89"/>
        <end position="110"/>
    </location>
</feature>
<keyword evidence="2" id="KW-0472">Membrane</keyword>
<keyword evidence="2" id="KW-0812">Transmembrane</keyword>
<feature type="region of interest" description="Disordered" evidence="1">
    <location>
        <begin position="1"/>
        <end position="21"/>
    </location>
</feature>
<dbReference type="Proteomes" id="UP001589793">
    <property type="component" value="Unassembled WGS sequence"/>
</dbReference>
<name>A0ABV6RDA6_9MICO</name>
<dbReference type="RefSeq" id="WP_376981578.1">
    <property type="nucleotide sequence ID" value="NZ_JBHLSV010000017.1"/>
</dbReference>
<proteinExistence type="predicted"/>